<dbReference type="PIRSF" id="PIRSF018266">
    <property type="entry name" value="FecR"/>
    <property type="match status" value="1"/>
</dbReference>
<dbReference type="OrthoDB" id="1523735at2"/>
<evidence type="ECO:0000313" key="4">
    <source>
        <dbReference type="EMBL" id="RPE08850.1"/>
    </source>
</evidence>
<dbReference type="Proteomes" id="UP000278351">
    <property type="component" value="Unassembled WGS sequence"/>
</dbReference>
<organism evidence="4 5">
    <name type="scientific">Chitinophaga lutea</name>
    <dbReference type="NCBI Taxonomy" id="2488634"/>
    <lineage>
        <taxon>Bacteria</taxon>
        <taxon>Pseudomonadati</taxon>
        <taxon>Bacteroidota</taxon>
        <taxon>Chitinophagia</taxon>
        <taxon>Chitinophagales</taxon>
        <taxon>Chitinophagaceae</taxon>
        <taxon>Chitinophaga</taxon>
    </lineage>
</organism>
<dbReference type="InterPro" id="IPR012373">
    <property type="entry name" value="Ferrdict_sens_TM"/>
</dbReference>
<proteinExistence type="predicted"/>
<feature type="domain" description="FecR protein" evidence="2">
    <location>
        <begin position="105"/>
        <end position="198"/>
    </location>
</feature>
<dbReference type="InterPro" id="IPR006860">
    <property type="entry name" value="FecR"/>
</dbReference>
<keyword evidence="1" id="KW-0812">Transmembrane</keyword>
<dbReference type="PANTHER" id="PTHR30273:SF2">
    <property type="entry name" value="PROTEIN FECR"/>
    <property type="match status" value="1"/>
</dbReference>
<dbReference type="Pfam" id="PF04773">
    <property type="entry name" value="FecR"/>
    <property type="match status" value="1"/>
</dbReference>
<feature type="transmembrane region" description="Helical" evidence="1">
    <location>
        <begin position="77"/>
        <end position="97"/>
    </location>
</feature>
<dbReference type="Pfam" id="PF16344">
    <property type="entry name" value="FecR_C"/>
    <property type="match status" value="1"/>
</dbReference>
<dbReference type="EMBL" id="RPDH01000002">
    <property type="protein sequence ID" value="RPE08850.1"/>
    <property type="molecule type" value="Genomic_DNA"/>
</dbReference>
<keyword evidence="1" id="KW-0472">Membrane</keyword>
<evidence type="ECO:0000259" key="3">
    <source>
        <dbReference type="Pfam" id="PF16344"/>
    </source>
</evidence>
<dbReference type="FunFam" id="2.60.120.1440:FF:000001">
    <property type="entry name" value="Putative anti-sigma factor"/>
    <property type="match status" value="1"/>
</dbReference>
<dbReference type="InterPro" id="IPR032508">
    <property type="entry name" value="FecR_C"/>
</dbReference>
<sequence>MDHQQLLQLLDKYLRNECTEEEKQAVETWYGRFESRHAAGMPNTAPALEAVYRNMVEQLQQEGEWVETPVRRIRTRWWTAAAAVLVLAIGTGAWLLFRQPAMEMVQTAAGERTTITLPDGTRVWLNVSSRLEYARDMHNGQRTVQLRGEGYFEVAPQTEHPFVIRTADLSVQVLGTAFNLRAYPEDASLETTLVEGKVAVNLLRDPGKRQLLSPGEKLLLTRKKGVVPAGQQDWGEFAAEVLEAKPVNDSPVGESMWRNDRLQFKNKSFGELAKIMERWFNKRIVIQDTALNDNRFSGEFRKEDIQRALKALQLTADFTYDIKGDTVFIQH</sequence>
<evidence type="ECO:0000313" key="5">
    <source>
        <dbReference type="Proteomes" id="UP000278351"/>
    </source>
</evidence>
<evidence type="ECO:0000259" key="2">
    <source>
        <dbReference type="Pfam" id="PF04773"/>
    </source>
</evidence>
<protein>
    <submittedName>
        <fullName evidence="4">DUF4974 domain-containing protein</fullName>
    </submittedName>
</protein>
<dbReference type="Gene3D" id="3.55.50.30">
    <property type="match status" value="1"/>
</dbReference>
<dbReference type="Gene3D" id="2.60.120.1440">
    <property type="match status" value="1"/>
</dbReference>
<evidence type="ECO:0000256" key="1">
    <source>
        <dbReference type="SAM" id="Phobius"/>
    </source>
</evidence>
<dbReference type="RefSeq" id="WP_123847847.1">
    <property type="nucleotide sequence ID" value="NZ_RPDH01000002.1"/>
</dbReference>
<keyword evidence="5" id="KW-1185">Reference proteome</keyword>
<dbReference type="PANTHER" id="PTHR30273">
    <property type="entry name" value="PERIPLASMIC SIGNAL SENSOR AND SIGMA FACTOR ACTIVATOR FECR-RELATED"/>
    <property type="match status" value="1"/>
</dbReference>
<name>A0A3N4PYU1_9BACT</name>
<reference evidence="4 5" key="1">
    <citation type="submission" date="2018-11" db="EMBL/GenBank/DDBJ databases">
        <title>Chitinophaga lutea sp.nov., isolate from arsenic contaminated soil.</title>
        <authorList>
            <person name="Zong Y."/>
        </authorList>
    </citation>
    <scope>NUCLEOTIDE SEQUENCE [LARGE SCALE GENOMIC DNA]</scope>
    <source>
        <strain evidence="4 5">ZY74</strain>
    </source>
</reference>
<keyword evidence="1" id="KW-1133">Transmembrane helix</keyword>
<gene>
    <name evidence="4" type="ORF">EGT74_17650</name>
</gene>
<comment type="caution">
    <text evidence="4">The sequence shown here is derived from an EMBL/GenBank/DDBJ whole genome shotgun (WGS) entry which is preliminary data.</text>
</comment>
<dbReference type="GO" id="GO:0016989">
    <property type="term" value="F:sigma factor antagonist activity"/>
    <property type="evidence" value="ECO:0007669"/>
    <property type="project" value="TreeGrafter"/>
</dbReference>
<feature type="domain" description="Protein FecR C-terminal" evidence="3">
    <location>
        <begin position="262"/>
        <end position="329"/>
    </location>
</feature>
<accession>A0A3N4PYU1</accession>
<dbReference type="AlphaFoldDB" id="A0A3N4PYU1"/>